<reference evidence="2 3" key="1">
    <citation type="submission" date="2020-03" db="EMBL/GenBank/DDBJ databases">
        <title>Draft Genome Sequence of Cudoniella acicularis.</title>
        <authorList>
            <person name="Buettner E."/>
            <person name="Kellner H."/>
        </authorList>
    </citation>
    <scope>NUCLEOTIDE SEQUENCE [LARGE SCALE GENOMIC DNA]</scope>
    <source>
        <strain evidence="2 3">DSM 108380</strain>
    </source>
</reference>
<gene>
    <name evidence="2" type="ORF">G7Y89_g13533</name>
</gene>
<protein>
    <submittedName>
        <fullName evidence="2">Uncharacterized protein</fullName>
    </submittedName>
</protein>
<proteinExistence type="predicted"/>
<evidence type="ECO:0000256" key="1">
    <source>
        <dbReference type="SAM" id="MobiDB-lite"/>
    </source>
</evidence>
<feature type="region of interest" description="Disordered" evidence="1">
    <location>
        <begin position="36"/>
        <end position="70"/>
    </location>
</feature>
<name>A0A8H4RAH7_9HELO</name>
<evidence type="ECO:0000313" key="3">
    <source>
        <dbReference type="Proteomes" id="UP000566819"/>
    </source>
</evidence>
<accession>A0A8H4RAH7</accession>
<sequence length="141" mass="14744">MRTFRPFSQRVFSSASKPSIAAPIAARFLSSSAIRPNAASNNTRDPPPAPEAETAALRGGKPPTSLGTTKRLPEFNLVDKVVLISGAARGLGLVQAEALLEAGAIVLLSRGSLLGGFTIETTTLGSSKRRKPQNCSNSNQN</sequence>
<dbReference type="Gene3D" id="3.40.50.720">
    <property type="entry name" value="NAD(P)-binding Rossmann-like Domain"/>
    <property type="match status" value="1"/>
</dbReference>
<dbReference type="InterPro" id="IPR036291">
    <property type="entry name" value="NAD(P)-bd_dom_sf"/>
</dbReference>
<dbReference type="AlphaFoldDB" id="A0A8H4RAH7"/>
<organism evidence="2 3">
    <name type="scientific">Cudoniella acicularis</name>
    <dbReference type="NCBI Taxonomy" id="354080"/>
    <lineage>
        <taxon>Eukaryota</taxon>
        <taxon>Fungi</taxon>
        <taxon>Dikarya</taxon>
        <taxon>Ascomycota</taxon>
        <taxon>Pezizomycotina</taxon>
        <taxon>Leotiomycetes</taxon>
        <taxon>Helotiales</taxon>
        <taxon>Tricladiaceae</taxon>
        <taxon>Cudoniella</taxon>
    </lineage>
</organism>
<dbReference type="Proteomes" id="UP000566819">
    <property type="component" value="Unassembled WGS sequence"/>
</dbReference>
<dbReference type="OrthoDB" id="1669814at2759"/>
<dbReference type="SUPFAM" id="SSF51735">
    <property type="entry name" value="NAD(P)-binding Rossmann-fold domains"/>
    <property type="match status" value="1"/>
</dbReference>
<keyword evidence="3" id="KW-1185">Reference proteome</keyword>
<evidence type="ECO:0000313" key="2">
    <source>
        <dbReference type="EMBL" id="KAF4624637.1"/>
    </source>
</evidence>
<comment type="caution">
    <text evidence="2">The sequence shown here is derived from an EMBL/GenBank/DDBJ whole genome shotgun (WGS) entry which is preliminary data.</text>
</comment>
<dbReference type="EMBL" id="JAAMPI010001597">
    <property type="protein sequence ID" value="KAF4624637.1"/>
    <property type="molecule type" value="Genomic_DNA"/>
</dbReference>